<organism evidence="1 2">
    <name type="scientific">Lapillicoccus jejuensis</name>
    <dbReference type="NCBI Taxonomy" id="402171"/>
    <lineage>
        <taxon>Bacteria</taxon>
        <taxon>Bacillati</taxon>
        <taxon>Actinomycetota</taxon>
        <taxon>Actinomycetes</taxon>
        <taxon>Micrococcales</taxon>
        <taxon>Intrasporangiaceae</taxon>
        <taxon>Lapillicoccus</taxon>
    </lineage>
</organism>
<keyword evidence="2" id="KW-1185">Reference proteome</keyword>
<dbReference type="AlphaFoldDB" id="A0A542DYP3"/>
<proteinExistence type="predicted"/>
<comment type="caution">
    <text evidence="1">The sequence shown here is derived from an EMBL/GenBank/DDBJ whole genome shotgun (WGS) entry which is preliminary data.</text>
</comment>
<evidence type="ECO:0000313" key="1">
    <source>
        <dbReference type="EMBL" id="TQJ08222.1"/>
    </source>
</evidence>
<protein>
    <submittedName>
        <fullName evidence="1">Uncharacterized protein</fullName>
    </submittedName>
</protein>
<reference evidence="1 2" key="1">
    <citation type="submission" date="2019-06" db="EMBL/GenBank/DDBJ databases">
        <title>Sequencing the genomes of 1000 actinobacteria strains.</title>
        <authorList>
            <person name="Klenk H.-P."/>
        </authorList>
    </citation>
    <scope>NUCLEOTIDE SEQUENCE [LARGE SCALE GENOMIC DNA]</scope>
    <source>
        <strain evidence="1 2">DSM 18607</strain>
    </source>
</reference>
<sequence length="112" mass="12581">MPDPDADTSGWATPTQELARLVSHALPGPVREWDLRVSSLERARDKSSVTVVLDCESRHGAKQLWELTLPGDAEDDHLTRSALVTTLRANIEEWWDTRDREPLVAARGRRLG</sequence>
<name>A0A542DYP3_9MICO</name>
<dbReference type="Proteomes" id="UP000317893">
    <property type="component" value="Unassembled WGS sequence"/>
</dbReference>
<evidence type="ECO:0000313" key="2">
    <source>
        <dbReference type="Proteomes" id="UP000317893"/>
    </source>
</evidence>
<dbReference type="EMBL" id="VFMN01000001">
    <property type="protein sequence ID" value="TQJ08222.1"/>
    <property type="molecule type" value="Genomic_DNA"/>
</dbReference>
<accession>A0A542DYP3</accession>
<gene>
    <name evidence="1" type="ORF">FB458_1306</name>
</gene>